<gene>
    <name evidence="2" type="ORF">HALLA_19635</name>
</gene>
<keyword evidence="3" id="KW-1185">Reference proteome</keyword>
<evidence type="ECO:0000313" key="2">
    <source>
        <dbReference type="EMBL" id="AHG00670.1"/>
    </source>
</evidence>
<sequence>MATSVKMDQRTKDRLERLQAEIKLETGRKVTQQELLKRLVDTAYDSHSDFIDSFRDEWDGLSEAEVEQLLAGTVASGNPVSEEDIDDALYGTELE</sequence>
<dbReference type="GeneID" id="25146599"/>
<dbReference type="HOGENOM" id="CLU_179007_0_0_2"/>
<dbReference type="EMBL" id="CP007055">
    <property type="protein sequence ID" value="AHG00670.1"/>
    <property type="molecule type" value="Genomic_DNA"/>
</dbReference>
<dbReference type="Proteomes" id="UP000019024">
    <property type="component" value="Chromosome"/>
</dbReference>
<proteinExistence type="predicted"/>
<dbReference type="eggNOG" id="arCOG07990">
    <property type="taxonomic scope" value="Archaea"/>
</dbReference>
<reference evidence="2 3" key="1">
    <citation type="submission" date="2014-01" db="EMBL/GenBank/DDBJ databases">
        <authorList>
            <consortium name="DOE Joint Genome Institute"/>
            <person name="Anderson I."/>
            <person name="Huntemann M."/>
            <person name="Han J."/>
            <person name="Chen A."/>
            <person name="Kyrpides N."/>
            <person name="Mavromatis K."/>
            <person name="Markowitz V."/>
            <person name="Palaniappan K."/>
            <person name="Ivanova N."/>
            <person name="Schaumberg A."/>
            <person name="Pati A."/>
            <person name="Liolios K."/>
            <person name="Nordberg H.P."/>
            <person name="Cantor M.N."/>
            <person name="Hua S.X."/>
            <person name="Woyke T."/>
        </authorList>
    </citation>
    <scope>NUCLEOTIDE SEQUENCE [LARGE SCALE GENOMIC DNA]</scope>
    <source>
        <strain evidence="2 3">XH-48</strain>
    </source>
</reference>
<evidence type="ECO:0000313" key="3">
    <source>
        <dbReference type="Proteomes" id="UP000019024"/>
    </source>
</evidence>
<accession>W0JTU9</accession>
<protein>
    <submittedName>
        <fullName evidence="2">Uncharacterized protein</fullName>
    </submittedName>
</protein>
<dbReference type="OrthoDB" id="194703at2157"/>
<dbReference type="KEGG" id="hlr:HALLA_19635"/>
<evidence type="ECO:0000256" key="1">
    <source>
        <dbReference type="SAM" id="MobiDB-lite"/>
    </source>
</evidence>
<organism evidence="2 3">
    <name type="scientific">Halostagnicola larsenii XH-48</name>
    <dbReference type="NCBI Taxonomy" id="797299"/>
    <lineage>
        <taxon>Archaea</taxon>
        <taxon>Methanobacteriati</taxon>
        <taxon>Methanobacteriota</taxon>
        <taxon>Stenosarchaea group</taxon>
        <taxon>Halobacteria</taxon>
        <taxon>Halobacteriales</taxon>
        <taxon>Natrialbaceae</taxon>
        <taxon>Halostagnicola</taxon>
    </lineage>
</organism>
<dbReference type="RefSeq" id="WP_049953922.1">
    <property type="nucleotide sequence ID" value="NZ_CP007055.1"/>
</dbReference>
<name>W0JTU9_9EURY</name>
<feature type="region of interest" description="Disordered" evidence="1">
    <location>
        <begin position="72"/>
        <end position="95"/>
    </location>
</feature>
<dbReference type="AlphaFoldDB" id="W0JTU9"/>